<dbReference type="AlphaFoldDB" id="E4NEQ9"/>
<dbReference type="PATRIC" id="fig|452652.3.peg.4047"/>
<evidence type="ECO:0000313" key="2">
    <source>
        <dbReference type="Proteomes" id="UP000007076"/>
    </source>
</evidence>
<sequence length="241" mass="26689">MSQPDCPLDILRLLIDADFTIRPDTGTWSHRDGRPFTETEQNLAHQATDLELETLIFAYRLGLAQGLCDDPARVARVLLHRYARNLPDGTAREDIVAAMTGEDRTEYERLSYWARTGIRPEVVALLLDADLPALIATKTLTHRDGRPFTQAEQALAATCTDRETEAVLAQIKLELDFDTEQEADAPRAMEALLAKYYGHVPAGTLIGDPGAAMTDEDRAEYESLLYVLAPEPGDLLAHGED</sequence>
<name>E4NEQ9_KITSK</name>
<dbReference type="EMBL" id="AP010968">
    <property type="protein sequence ID" value="BAJ29845.1"/>
    <property type="molecule type" value="Genomic_DNA"/>
</dbReference>
<protein>
    <submittedName>
        <fullName evidence="1">Uncharacterized protein</fullName>
    </submittedName>
</protein>
<organism evidence="1 2">
    <name type="scientific">Kitasatospora setae (strain ATCC 33774 / DSM 43861 / JCM 3304 / KCC A-0304 / NBRC 14216 / KM-6054)</name>
    <name type="common">Streptomyces setae</name>
    <dbReference type="NCBI Taxonomy" id="452652"/>
    <lineage>
        <taxon>Bacteria</taxon>
        <taxon>Bacillati</taxon>
        <taxon>Actinomycetota</taxon>
        <taxon>Actinomycetes</taxon>
        <taxon>Kitasatosporales</taxon>
        <taxon>Streptomycetaceae</taxon>
        <taxon>Kitasatospora</taxon>
    </lineage>
</organism>
<keyword evidence="2" id="KW-1185">Reference proteome</keyword>
<dbReference type="eggNOG" id="ENOG5031RKG">
    <property type="taxonomic scope" value="Bacteria"/>
</dbReference>
<evidence type="ECO:0000313" key="1">
    <source>
        <dbReference type="EMBL" id="BAJ29845.1"/>
    </source>
</evidence>
<dbReference type="Proteomes" id="UP000007076">
    <property type="component" value="Chromosome"/>
</dbReference>
<dbReference type="HOGENOM" id="CLU_1150657_0_0_11"/>
<dbReference type="STRING" id="452652.KSE_40540"/>
<dbReference type="KEGG" id="ksk:KSE_40540"/>
<reference evidence="1 2" key="1">
    <citation type="journal article" date="2010" name="DNA Res.">
        <title>Genome sequence of Kitasatospora setae NBRC 14216T: an evolutionary snapshot of the family Streptomycetaceae.</title>
        <authorList>
            <person name="Ichikawa N."/>
            <person name="Oguchi A."/>
            <person name="Ikeda H."/>
            <person name="Ishikawa J."/>
            <person name="Kitani S."/>
            <person name="Watanabe Y."/>
            <person name="Nakamura S."/>
            <person name="Katano Y."/>
            <person name="Kishi E."/>
            <person name="Sasagawa M."/>
            <person name="Ankai A."/>
            <person name="Fukui S."/>
            <person name="Hashimoto Y."/>
            <person name="Kamata S."/>
            <person name="Otoguro M."/>
            <person name="Tanikawa S."/>
            <person name="Nihira T."/>
            <person name="Horinouchi S."/>
            <person name="Ohnishi Y."/>
            <person name="Hayakawa M."/>
            <person name="Kuzuyama T."/>
            <person name="Arisawa A."/>
            <person name="Nomoto F."/>
            <person name="Miura H."/>
            <person name="Takahashi Y."/>
            <person name="Fujita N."/>
        </authorList>
    </citation>
    <scope>NUCLEOTIDE SEQUENCE [LARGE SCALE GENOMIC DNA]</scope>
    <source>
        <strain evidence="2">ATCC 33774 / DSM 43861 / JCM 3304 / KCC A-0304 / NBRC 14216 / KM-6054</strain>
    </source>
</reference>
<accession>E4NEQ9</accession>
<gene>
    <name evidence="1" type="ordered locus">KSE_40540</name>
</gene>
<dbReference type="RefSeq" id="WP_014137150.1">
    <property type="nucleotide sequence ID" value="NC_016109.1"/>
</dbReference>
<proteinExistence type="predicted"/>